<keyword evidence="3" id="KW-1185">Reference proteome</keyword>
<keyword evidence="1" id="KW-0732">Signal</keyword>
<evidence type="ECO:0000256" key="1">
    <source>
        <dbReference type="SAM" id="SignalP"/>
    </source>
</evidence>
<feature type="signal peptide" evidence="1">
    <location>
        <begin position="1"/>
        <end position="18"/>
    </location>
</feature>
<dbReference type="EMBL" id="KQ964260">
    <property type="protein sequence ID" value="KXJ87888.1"/>
    <property type="molecule type" value="Genomic_DNA"/>
</dbReference>
<proteinExistence type="predicted"/>
<accession>A0A136ISM3</accession>
<feature type="non-terminal residue" evidence="2">
    <location>
        <position position="72"/>
    </location>
</feature>
<evidence type="ECO:0000313" key="3">
    <source>
        <dbReference type="Proteomes" id="UP000070501"/>
    </source>
</evidence>
<sequence length="72" mass="7659">MHASYIALAALLTTATHAARKKVLDASDVPTACTATCQFALTQTQTCDDDNRRKNGFLTCVCTAPDAQVLLT</sequence>
<protein>
    <recommendedName>
        <fullName evidence="4">Extracellular membrane protein CFEM domain-containing protein</fullName>
    </recommendedName>
</protein>
<feature type="chain" id="PRO_5007293045" description="Extracellular membrane protein CFEM domain-containing protein" evidence="1">
    <location>
        <begin position="19"/>
        <end position="72"/>
    </location>
</feature>
<dbReference type="InParanoid" id="A0A136ISM3"/>
<name>A0A136ISM3_9PEZI</name>
<dbReference type="Proteomes" id="UP000070501">
    <property type="component" value="Unassembled WGS sequence"/>
</dbReference>
<evidence type="ECO:0008006" key="4">
    <source>
        <dbReference type="Google" id="ProtNLM"/>
    </source>
</evidence>
<organism evidence="2 3">
    <name type="scientific">Microdochium bolleyi</name>
    <dbReference type="NCBI Taxonomy" id="196109"/>
    <lineage>
        <taxon>Eukaryota</taxon>
        <taxon>Fungi</taxon>
        <taxon>Dikarya</taxon>
        <taxon>Ascomycota</taxon>
        <taxon>Pezizomycotina</taxon>
        <taxon>Sordariomycetes</taxon>
        <taxon>Xylariomycetidae</taxon>
        <taxon>Xylariales</taxon>
        <taxon>Microdochiaceae</taxon>
        <taxon>Microdochium</taxon>
    </lineage>
</organism>
<reference evidence="3" key="1">
    <citation type="submission" date="2016-02" db="EMBL/GenBank/DDBJ databases">
        <title>Draft genome sequence of Microdochium bolleyi, a fungal endophyte of beachgrass.</title>
        <authorList>
            <consortium name="DOE Joint Genome Institute"/>
            <person name="David A.S."/>
            <person name="May G."/>
            <person name="Haridas S."/>
            <person name="Lim J."/>
            <person name="Wang M."/>
            <person name="Labutti K."/>
            <person name="Lipzen A."/>
            <person name="Barry K."/>
            <person name="Grigoriev I.V."/>
        </authorList>
    </citation>
    <scope>NUCLEOTIDE SEQUENCE [LARGE SCALE GENOMIC DNA]</scope>
    <source>
        <strain evidence="3">J235TASD1</strain>
    </source>
</reference>
<evidence type="ECO:0000313" key="2">
    <source>
        <dbReference type="EMBL" id="KXJ87888.1"/>
    </source>
</evidence>
<gene>
    <name evidence="2" type="ORF">Micbo1qcDRAFT_167030</name>
</gene>
<dbReference type="OrthoDB" id="4843554at2759"/>
<dbReference type="AlphaFoldDB" id="A0A136ISM3"/>